<keyword evidence="1" id="KW-0862">Zinc</keyword>
<name>A0ABR2JYW7_9EUKA</name>
<proteinExistence type="predicted"/>
<dbReference type="InterPro" id="IPR008974">
    <property type="entry name" value="TRAF-like"/>
</dbReference>
<feature type="compositionally biased region" description="Polar residues" evidence="2">
    <location>
        <begin position="417"/>
        <end position="429"/>
    </location>
</feature>
<dbReference type="PROSITE" id="PS50144">
    <property type="entry name" value="MATH"/>
    <property type="match status" value="1"/>
</dbReference>
<dbReference type="SUPFAM" id="SSF57845">
    <property type="entry name" value="B-box zinc-binding domain"/>
    <property type="match status" value="1"/>
</dbReference>
<dbReference type="SUPFAM" id="SSF49599">
    <property type="entry name" value="TRAF domain-like"/>
    <property type="match status" value="1"/>
</dbReference>
<dbReference type="Pfam" id="PF00643">
    <property type="entry name" value="zf-B_box"/>
    <property type="match status" value="1"/>
</dbReference>
<feature type="domain" description="MATH" evidence="4">
    <location>
        <begin position="259"/>
        <end position="382"/>
    </location>
</feature>
<gene>
    <name evidence="5" type="ORF">M9Y10_045688</name>
</gene>
<keyword evidence="1" id="KW-0479">Metal-binding</keyword>
<evidence type="ECO:0008006" key="7">
    <source>
        <dbReference type="Google" id="ProtNLM"/>
    </source>
</evidence>
<feature type="domain" description="B box-type" evidence="3">
    <location>
        <begin position="61"/>
        <end position="108"/>
    </location>
</feature>
<dbReference type="InterPro" id="IPR053003">
    <property type="entry name" value="TRIM_RBCC_E3_ubiq-ligases"/>
</dbReference>
<accession>A0ABR2JYW7</accession>
<evidence type="ECO:0000313" key="5">
    <source>
        <dbReference type="EMBL" id="KAK8883040.1"/>
    </source>
</evidence>
<keyword evidence="6" id="KW-1185">Reference proteome</keyword>
<dbReference type="Pfam" id="PF22486">
    <property type="entry name" value="MATH_2"/>
    <property type="match status" value="1"/>
</dbReference>
<evidence type="ECO:0000313" key="6">
    <source>
        <dbReference type="Proteomes" id="UP001470230"/>
    </source>
</evidence>
<dbReference type="Proteomes" id="UP001470230">
    <property type="component" value="Unassembled WGS sequence"/>
</dbReference>
<dbReference type="EMBL" id="JAPFFF010000009">
    <property type="protein sequence ID" value="KAK8883040.1"/>
    <property type="molecule type" value="Genomic_DNA"/>
</dbReference>
<dbReference type="CDD" id="cd19756">
    <property type="entry name" value="Bbox2"/>
    <property type="match status" value="1"/>
</dbReference>
<evidence type="ECO:0000256" key="2">
    <source>
        <dbReference type="SAM" id="MobiDB-lite"/>
    </source>
</evidence>
<protein>
    <recommendedName>
        <fullName evidence="7">B box-type domain-containing protein</fullName>
    </recommendedName>
</protein>
<evidence type="ECO:0000259" key="3">
    <source>
        <dbReference type="PROSITE" id="PS50119"/>
    </source>
</evidence>
<dbReference type="InterPro" id="IPR000315">
    <property type="entry name" value="Znf_B-box"/>
</dbReference>
<evidence type="ECO:0000259" key="4">
    <source>
        <dbReference type="PROSITE" id="PS50144"/>
    </source>
</evidence>
<organism evidence="5 6">
    <name type="scientific">Tritrichomonas musculus</name>
    <dbReference type="NCBI Taxonomy" id="1915356"/>
    <lineage>
        <taxon>Eukaryota</taxon>
        <taxon>Metamonada</taxon>
        <taxon>Parabasalia</taxon>
        <taxon>Tritrichomonadida</taxon>
        <taxon>Tritrichomonadidae</taxon>
        <taxon>Tritrichomonas</taxon>
    </lineage>
</organism>
<dbReference type="Gene3D" id="3.30.160.60">
    <property type="entry name" value="Classic Zinc Finger"/>
    <property type="match status" value="1"/>
</dbReference>
<dbReference type="PROSITE" id="PS50119">
    <property type="entry name" value="ZF_BBOX"/>
    <property type="match status" value="1"/>
</dbReference>
<sequence>MTTISCSKCKKDNGLMYFTTSCGDLILCEDCSTKFLIEDHSICYECQQKVEILPYQDDDTNKEAFCDVHQKKCEFFCQDCQHFLCGDCILEQLHKKDDKHVNHKILKIGELQDNPIFDKANQQAADAIKILQPLYSNIVRSIKKYKSIKAKIESTYDDAMICMHDSFDKIQRHVLKAKEVYDNKIIENVNKNENLMRTIQQITNDSEEVLTSSDSQISSVSFSICKRISNIIKEVENETDTEIPELPKNIFTNELVPPFSGFTIVIPKFVETYKSNDFKTIYSPSVDMYHGKWRTKIQLSEKDDSTYLSIFLEFLSGIGSPIVMEYKVQISHPTKNEYLSKSFKSEFNVMDSWGWMKFAQIDTIINDGFVKDDDSLSLEIKLRPSSYAEYTKIFDKLLTRYKNKYKEIKNKRKDTESNNIDQNTKQQKT</sequence>
<dbReference type="Gene3D" id="2.60.210.10">
    <property type="entry name" value="Apoptosis, Tumor Necrosis Factor Receptor Associated Protein 2, Chain A"/>
    <property type="match status" value="1"/>
</dbReference>
<comment type="caution">
    <text evidence="5">The sequence shown here is derived from an EMBL/GenBank/DDBJ whole genome shotgun (WGS) entry which is preliminary data.</text>
</comment>
<dbReference type="PANTHER" id="PTHR36754">
    <property type="entry name" value="E3 UBIQUITIN-PROTEIN LIGASE TRIM37"/>
    <property type="match status" value="1"/>
</dbReference>
<keyword evidence="1" id="KW-0863">Zinc-finger</keyword>
<evidence type="ECO:0000256" key="1">
    <source>
        <dbReference type="PROSITE-ProRule" id="PRU00024"/>
    </source>
</evidence>
<reference evidence="5 6" key="1">
    <citation type="submission" date="2024-04" db="EMBL/GenBank/DDBJ databases">
        <title>Tritrichomonas musculus Genome.</title>
        <authorList>
            <person name="Alves-Ferreira E."/>
            <person name="Grigg M."/>
            <person name="Lorenzi H."/>
            <person name="Galac M."/>
        </authorList>
    </citation>
    <scope>NUCLEOTIDE SEQUENCE [LARGE SCALE GENOMIC DNA]</scope>
    <source>
        <strain evidence="5 6">EAF2021</strain>
    </source>
</reference>
<dbReference type="PANTHER" id="PTHR36754:SF2">
    <property type="entry name" value="E3 UBIQUITIN-PROTEIN LIGASE TRIM37"/>
    <property type="match status" value="1"/>
</dbReference>
<dbReference type="SMART" id="SM00336">
    <property type="entry name" value="BBOX"/>
    <property type="match status" value="1"/>
</dbReference>
<dbReference type="InterPro" id="IPR002083">
    <property type="entry name" value="MATH/TRAF_dom"/>
</dbReference>
<feature type="region of interest" description="Disordered" evidence="2">
    <location>
        <begin position="409"/>
        <end position="429"/>
    </location>
</feature>